<sequence length="384" mass="44904">MTLQPKLMNQGGFGCVFYPAIECNGTINKSTKYASKLLKKDSRIEHEYNIGKMVKKIDLYEYYYAPVISMCDVDLAKIDKREKDMCRIIKKNRYGENADFAIMKIPFIKHIDISTFLTRPGVDKKEVLTYILDSYTFLLNNLRILNINGIIHYDLKAPNILIEEKTKTPIIIDFGLSIPISDIRPDNYETFFYSYSPSYYIWPIDVHIICYLVNMNPVLTSARLEELIIEYIRSNSVLRIFSEKFIGKFKDTAMRAYSKYIGMPKDITINELVKNCNTWDNYALSVMFLNMIGFMSGDGFTNNKLIIEFSKLLLMNFHPDGKKRLSFEETKKYYDQIFSVNETLGGYKRLLFNFNDKKFHDKTIKETKQQEKLTPVAMKVKNKK</sequence>
<dbReference type="PROSITE" id="PS00108">
    <property type="entry name" value="PROTEIN_KINASE_ST"/>
    <property type="match status" value="1"/>
</dbReference>
<dbReference type="Gene3D" id="1.10.510.10">
    <property type="entry name" value="Transferase(Phosphotransferase) domain 1"/>
    <property type="match status" value="1"/>
</dbReference>
<dbReference type="InterPro" id="IPR008271">
    <property type="entry name" value="Ser/Thr_kinase_AS"/>
</dbReference>
<evidence type="ECO:0000259" key="1">
    <source>
        <dbReference type="PROSITE" id="PS50011"/>
    </source>
</evidence>
<dbReference type="SUPFAM" id="SSF56112">
    <property type="entry name" value="Protein kinase-like (PK-like)"/>
    <property type="match status" value="1"/>
</dbReference>
<proteinExistence type="predicted"/>
<accession>A0A6C0EXC8</accession>
<evidence type="ECO:0000313" key="2">
    <source>
        <dbReference type="EMBL" id="QHT32949.1"/>
    </source>
</evidence>
<dbReference type="AlphaFoldDB" id="A0A6C0EXC8"/>
<dbReference type="GO" id="GO:0004672">
    <property type="term" value="F:protein kinase activity"/>
    <property type="evidence" value="ECO:0007669"/>
    <property type="project" value="InterPro"/>
</dbReference>
<name>A0A6C0EXC8_9ZZZZ</name>
<dbReference type="GO" id="GO:0005524">
    <property type="term" value="F:ATP binding"/>
    <property type="evidence" value="ECO:0007669"/>
    <property type="project" value="InterPro"/>
</dbReference>
<dbReference type="InterPro" id="IPR011009">
    <property type="entry name" value="Kinase-like_dom_sf"/>
</dbReference>
<feature type="domain" description="Protein kinase" evidence="1">
    <location>
        <begin position="2"/>
        <end position="338"/>
    </location>
</feature>
<protein>
    <recommendedName>
        <fullName evidence="1">Protein kinase domain-containing protein</fullName>
    </recommendedName>
</protein>
<organism evidence="2">
    <name type="scientific">viral metagenome</name>
    <dbReference type="NCBI Taxonomy" id="1070528"/>
    <lineage>
        <taxon>unclassified sequences</taxon>
        <taxon>metagenomes</taxon>
        <taxon>organismal metagenomes</taxon>
    </lineage>
</organism>
<dbReference type="EMBL" id="MN738956">
    <property type="protein sequence ID" value="QHT32949.1"/>
    <property type="molecule type" value="Genomic_DNA"/>
</dbReference>
<dbReference type="PROSITE" id="PS50011">
    <property type="entry name" value="PROTEIN_KINASE_DOM"/>
    <property type="match status" value="1"/>
</dbReference>
<reference evidence="2" key="1">
    <citation type="journal article" date="2020" name="Nature">
        <title>Giant virus diversity and host interactions through global metagenomics.</title>
        <authorList>
            <person name="Schulz F."/>
            <person name="Roux S."/>
            <person name="Paez-Espino D."/>
            <person name="Jungbluth S."/>
            <person name="Walsh D.A."/>
            <person name="Denef V.J."/>
            <person name="McMahon K.D."/>
            <person name="Konstantinidis K.T."/>
            <person name="Eloe-Fadrosh E.A."/>
            <person name="Kyrpides N.C."/>
            <person name="Woyke T."/>
        </authorList>
    </citation>
    <scope>NUCLEOTIDE SEQUENCE</scope>
    <source>
        <strain evidence="2">GVMAG-M-3300009161-34</strain>
    </source>
</reference>
<dbReference type="InterPro" id="IPR000719">
    <property type="entry name" value="Prot_kinase_dom"/>
</dbReference>